<reference evidence="2" key="1">
    <citation type="journal article" date="2016" name="Proc. Natl. Acad. Sci. U.S.A.">
        <title>Chromosome-level assembly of Arabidopsis thaliana Ler reveals the extent of translocation and inversion polymorphisms.</title>
        <authorList>
            <person name="Zapata L."/>
            <person name="Ding J."/>
            <person name="Willing E.M."/>
            <person name="Hartwig B."/>
            <person name="Bezdan D."/>
            <person name="Jiao W.B."/>
            <person name="Patel V."/>
            <person name="Velikkakam James G."/>
            <person name="Koornneef M."/>
            <person name="Ossowski S."/>
            <person name="Schneeberger K."/>
        </authorList>
    </citation>
    <scope>NUCLEOTIDE SEQUENCE [LARGE SCALE GENOMIC DNA]</scope>
    <source>
        <strain evidence="2">cv. Landsberg erecta</strain>
    </source>
</reference>
<comment type="caution">
    <text evidence="1">The sequence shown here is derived from an EMBL/GenBank/DDBJ whole genome shotgun (WGS) entry which is preliminary data.</text>
</comment>
<dbReference type="Proteomes" id="UP000078284">
    <property type="component" value="Chromosome 1"/>
</dbReference>
<organism evidence="1 2">
    <name type="scientific">Arabidopsis thaliana</name>
    <name type="common">Mouse-ear cress</name>
    <dbReference type="NCBI Taxonomy" id="3702"/>
    <lineage>
        <taxon>Eukaryota</taxon>
        <taxon>Viridiplantae</taxon>
        <taxon>Streptophyta</taxon>
        <taxon>Embryophyta</taxon>
        <taxon>Tracheophyta</taxon>
        <taxon>Spermatophyta</taxon>
        <taxon>Magnoliopsida</taxon>
        <taxon>eudicotyledons</taxon>
        <taxon>Gunneridae</taxon>
        <taxon>Pentapetalae</taxon>
        <taxon>rosids</taxon>
        <taxon>malvids</taxon>
        <taxon>Brassicales</taxon>
        <taxon>Brassicaceae</taxon>
        <taxon>Camelineae</taxon>
        <taxon>Arabidopsis</taxon>
    </lineage>
</organism>
<dbReference type="EMBL" id="LUHQ01000001">
    <property type="protein sequence ID" value="OAP19475.1"/>
    <property type="molecule type" value="Genomic_DNA"/>
</dbReference>
<sequence>MIQQSSGNSYLNLETGTLIYVFQLYSSLTHYPSRLKVENISNQSDFGYVKLWFNSQEKMRGFVNCFMEISLRSKEQKFRRKVFQLPRKNKGSDRRFLSGKEPNLRKPSSLLERRRARLFSFDEPRCLGLFWFLKLSRTTQLHEYKYMQSPKLKTHRKTTKFKQKHVKLKHDTKKKHRNSSQYEGKLCFAYKNKELWTSSQIYRLGSG</sequence>
<evidence type="ECO:0000313" key="2">
    <source>
        <dbReference type="Proteomes" id="UP000078284"/>
    </source>
</evidence>
<gene>
    <name evidence="1" type="ordered locus">AXX17_At1g41840</name>
</gene>
<name>A0A178WPG5_ARATH</name>
<evidence type="ECO:0000313" key="1">
    <source>
        <dbReference type="EMBL" id="OAP19475.1"/>
    </source>
</evidence>
<protein>
    <submittedName>
        <fullName evidence="1">Uncharacterized protein</fullName>
    </submittedName>
</protein>
<dbReference type="AlphaFoldDB" id="A0A178WPG5"/>
<proteinExistence type="predicted"/>
<accession>A0A178WPG5</accession>